<gene>
    <name evidence="2" type="ORF">ACFONP_13180</name>
</gene>
<feature type="transmembrane region" description="Helical" evidence="1">
    <location>
        <begin position="43"/>
        <end position="64"/>
    </location>
</feature>
<name>A0ABV7MGG7_9PROT</name>
<keyword evidence="1" id="KW-0472">Membrane</keyword>
<dbReference type="EMBL" id="JBHRVA010000003">
    <property type="protein sequence ID" value="MFC3303679.1"/>
    <property type="molecule type" value="Genomic_DNA"/>
</dbReference>
<dbReference type="PANTHER" id="PTHR36443:SF1">
    <property type="entry name" value="BSR5223 PROTEIN"/>
    <property type="match status" value="1"/>
</dbReference>
<organism evidence="2 3">
    <name type="scientific">Parvularcula lutaonensis</name>
    <dbReference type="NCBI Taxonomy" id="491923"/>
    <lineage>
        <taxon>Bacteria</taxon>
        <taxon>Pseudomonadati</taxon>
        <taxon>Pseudomonadota</taxon>
        <taxon>Alphaproteobacteria</taxon>
        <taxon>Parvularculales</taxon>
        <taxon>Parvularculaceae</taxon>
        <taxon>Parvularcula</taxon>
    </lineage>
</organism>
<sequence>MQKALIVIGIVIVAVGLFWPWLSQIPLGRLPGDIVIERGGVKVYLPVMTCVVISVVLTVLVRVFGGR</sequence>
<evidence type="ECO:0000256" key="1">
    <source>
        <dbReference type="SAM" id="Phobius"/>
    </source>
</evidence>
<dbReference type="RefSeq" id="WP_189576450.1">
    <property type="nucleotide sequence ID" value="NZ_BMXU01000002.1"/>
</dbReference>
<comment type="caution">
    <text evidence="2">The sequence shown here is derived from an EMBL/GenBank/DDBJ whole genome shotgun (WGS) entry which is preliminary data.</text>
</comment>
<keyword evidence="3" id="KW-1185">Reference proteome</keyword>
<evidence type="ECO:0000313" key="2">
    <source>
        <dbReference type="EMBL" id="MFC3303679.1"/>
    </source>
</evidence>
<protein>
    <submittedName>
        <fullName evidence="2">DUF2905 domain-containing protein</fullName>
    </submittedName>
</protein>
<dbReference type="InterPro" id="IPR021320">
    <property type="entry name" value="DUF2905"/>
</dbReference>
<evidence type="ECO:0000313" key="3">
    <source>
        <dbReference type="Proteomes" id="UP001595607"/>
    </source>
</evidence>
<accession>A0ABV7MGG7</accession>
<dbReference type="Pfam" id="PF11146">
    <property type="entry name" value="DUF2905"/>
    <property type="match status" value="1"/>
</dbReference>
<keyword evidence="1" id="KW-1133">Transmembrane helix</keyword>
<feature type="transmembrane region" description="Helical" evidence="1">
    <location>
        <begin position="5"/>
        <end position="23"/>
    </location>
</feature>
<reference evidence="3" key="1">
    <citation type="journal article" date="2019" name="Int. J. Syst. Evol. Microbiol.">
        <title>The Global Catalogue of Microorganisms (GCM) 10K type strain sequencing project: providing services to taxonomists for standard genome sequencing and annotation.</title>
        <authorList>
            <consortium name="The Broad Institute Genomics Platform"/>
            <consortium name="The Broad Institute Genome Sequencing Center for Infectious Disease"/>
            <person name="Wu L."/>
            <person name="Ma J."/>
        </authorList>
    </citation>
    <scope>NUCLEOTIDE SEQUENCE [LARGE SCALE GENOMIC DNA]</scope>
    <source>
        <strain evidence="3">KCTC 22245</strain>
    </source>
</reference>
<dbReference type="Proteomes" id="UP001595607">
    <property type="component" value="Unassembled WGS sequence"/>
</dbReference>
<dbReference type="PANTHER" id="PTHR36443">
    <property type="entry name" value="BSR5223 PROTEIN"/>
    <property type="match status" value="1"/>
</dbReference>
<keyword evidence="1" id="KW-0812">Transmembrane</keyword>
<proteinExistence type="predicted"/>